<protein>
    <submittedName>
        <fullName evidence="3">Uncharacterized protein</fullName>
    </submittedName>
</protein>
<organism evidence="3">
    <name type="scientific">Fonticula alba</name>
    <name type="common">Slime mold</name>
    <dbReference type="NCBI Taxonomy" id="691883"/>
    <lineage>
        <taxon>Eukaryota</taxon>
        <taxon>Rotosphaerida</taxon>
        <taxon>Fonticulaceae</taxon>
        <taxon>Fonticula</taxon>
    </lineage>
</organism>
<sequence length="307" mass="34261">MSCFFFRLLRLYLIFRFRSFKVKWLAFWTFLFWLPNPVLNIVSSVMKTYGPVVVPPLTCARPACLSRPRLVSMLLLLLLLLLRNSPDPVPSGGGRTSCQNGEEGCFDVSPLFTILLAIKILIGFAFLYTLVYLNRNVQKRYFNEYRTTMTLLIITTVVYAFFMAFFTLRLYRRPLGYLIVLFVLAVVHILFWGVVAKPVYHHIVDKEAYLVAFTQSMRLDFESSSGDSKNKTLDTSSKAAYSEQVSGMGLSAIEMDRTTMDRGEASASSPEGATTPLPSDTSGPATPASAAGPPPPPYMLVPGDSLV</sequence>
<keyword evidence="2" id="KW-1133">Transmembrane helix</keyword>
<gene>
    <name evidence="3" type="ORF">H696_01616</name>
</gene>
<feature type="compositionally biased region" description="Low complexity" evidence="1">
    <location>
        <begin position="281"/>
        <end position="291"/>
    </location>
</feature>
<feature type="transmembrane region" description="Helical" evidence="2">
    <location>
        <begin position="111"/>
        <end position="133"/>
    </location>
</feature>
<evidence type="ECO:0000313" key="3">
    <source>
        <dbReference type="EMBL" id="KCV72216.1"/>
    </source>
</evidence>
<dbReference type="EMBL" id="KB932202">
    <property type="protein sequence ID" value="KCV72216.1"/>
    <property type="molecule type" value="Genomic_DNA"/>
</dbReference>
<keyword evidence="2" id="KW-0472">Membrane</keyword>
<dbReference type="AlphaFoldDB" id="A0A058ZE39"/>
<dbReference type="OrthoDB" id="5548522at2759"/>
<evidence type="ECO:0000256" key="1">
    <source>
        <dbReference type="SAM" id="MobiDB-lite"/>
    </source>
</evidence>
<proteinExistence type="predicted"/>
<dbReference type="RefSeq" id="XP_009493794.1">
    <property type="nucleotide sequence ID" value="XM_009495519.1"/>
</dbReference>
<feature type="region of interest" description="Disordered" evidence="1">
    <location>
        <begin position="259"/>
        <end position="307"/>
    </location>
</feature>
<feature type="compositionally biased region" description="Polar residues" evidence="1">
    <location>
        <begin position="266"/>
        <end position="280"/>
    </location>
</feature>
<keyword evidence="2" id="KW-0812">Transmembrane</keyword>
<dbReference type="GeneID" id="20526341"/>
<dbReference type="Proteomes" id="UP000030693">
    <property type="component" value="Unassembled WGS sequence"/>
</dbReference>
<name>A0A058ZE39_FONAL</name>
<feature type="transmembrane region" description="Helical" evidence="2">
    <location>
        <begin position="145"/>
        <end position="168"/>
    </location>
</feature>
<keyword evidence="4" id="KW-1185">Reference proteome</keyword>
<evidence type="ECO:0000313" key="4">
    <source>
        <dbReference type="Proteomes" id="UP000030693"/>
    </source>
</evidence>
<reference evidence="3" key="1">
    <citation type="submission" date="2013-04" db="EMBL/GenBank/DDBJ databases">
        <title>The Genome Sequence of Fonticula alba ATCC 38817.</title>
        <authorList>
            <consortium name="The Broad Institute Genomics Platform"/>
            <person name="Russ C."/>
            <person name="Cuomo C."/>
            <person name="Burger G."/>
            <person name="Gray M.W."/>
            <person name="Holland P.W.H."/>
            <person name="King N."/>
            <person name="Lang F.B.F."/>
            <person name="Roger A.J."/>
            <person name="Ruiz-Trillo I."/>
            <person name="Brown M."/>
            <person name="Walker B."/>
            <person name="Young S."/>
            <person name="Zeng Q."/>
            <person name="Gargeya S."/>
            <person name="Fitzgerald M."/>
            <person name="Haas B."/>
            <person name="Abouelleil A."/>
            <person name="Allen A.W."/>
            <person name="Alvarado L."/>
            <person name="Arachchi H.M."/>
            <person name="Berlin A.M."/>
            <person name="Chapman S.B."/>
            <person name="Gainer-Dewar J."/>
            <person name="Goldberg J."/>
            <person name="Griggs A."/>
            <person name="Gujja S."/>
            <person name="Hansen M."/>
            <person name="Howarth C."/>
            <person name="Imamovic A."/>
            <person name="Ireland A."/>
            <person name="Larimer J."/>
            <person name="McCowan C."/>
            <person name="Murphy C."/>
            <person name="Pearson M."/>
            <person name="Poon T.W."/>
            <person name="Priest M."/>
            <person name="Roberts A."/>
            <person name="Saif S."/>
            <person name="Shea T."/>
            <person name="Sisk P."/>
            <person name="Sykes S."/>
            <person name="Wortman J."/>
            <person name="Nusbaum C."/>
            <person name="Birren B."/>
        </authorList>
    </citation>
    <scope>NUCLEOTIDE SEQUENCE [LARGE SCALE GENOMIC DNA]</scope>
    <source>
        <strain evidence="3">ATCC 38817</strain>
    </source>
</reference>
<accession>A0A058ZE39</accession>
<feature type="transmembrane region" description="Helical" evidence="2">
    <location>
        <begin position="174"/>
        <end position="196"/>
    </location>
</feature>
<evidence type="ECO:0000256" key="2">
    <source>
        <dbReference type="SAM" id="Phobius"/>
    </source>
</evidence>